<dbReference type="Pfam" id="PF02653">
    <property type="entry name" value="BPD_transp_2"/>
    <property type="match status" value="1"/>
</dbReference>
<dbReference type="GO" id="GO:0022857">
    <property type="term" value="F:transmembrane transporter activity"/>
    <property type="evidence" value="ECO:0007669"/>
    <property type="project" value="InterPro"/>
</dbReference>
<evidence type="ECO:0000256" key="2">
    <source>
        <dbReference type="ARBA" id="ARBA00007942"/>
    </source>
</evidence>
<feature type="transmembrane region" description="Helical" evidence="7">
    <location>
        <begin position="95"/>
        <end position="119"/>
    </location>
</feature>
<reference evidence="8 9" key="1">
    <citation type="submission" date="2019-09" db="EMBL/GenBank/DDBJ databases">
        <authorList>
            <person name="Chandra G."/>
            <person name="Truman W A."/>
        </authorList>
    </citation>
    <scope>NUCLEOTIDE SEQUENCE [LARGE SCALE GENOMIC DNA]</scope>
    <source>
        <strain evidence="8">PS922</strain>
    </source>
</reference>
<comment type="subcellular location">
    <subcellularLocation>
        <location evidence="1">Cell inner membrane</location>
        <topology evidence="1">Multi-pass membrane protein</topology>
    </subcellularLocation>
</comment>
<keyword evidence="6 7" id="KW-0472">Membrane</keyword>
<feature type="transmembrane region" description="Helical" evidence="7">
    <location>
        <begin position="164"/>
        <end position="183"/>
    </location>
</feature>
<protein>
    <recommendedName>
        <fullName evidence="10">ABC transporter permease</fullName>
    </recommendedName>
</protein>
<accession>A0A5E7SDE7</accession>
<feature type="transmembrane region" description="Helical" evidence="7">
    <location>
        <begin position="126"/>
        <end position="144"/>
    </location>
</feature>
<name>A0A5E7SDE7_PSEFL</name>
<evidence type="ECO:0000256" key="7">
    <source>
        <dbReference type="SAM" id="Phobius"/>
    </source>
</evidence>
<evidence type="ECO:0000313" key="8">
    <source>
        <dbReference type="EMBL" id="VVP84732.1"/>
    </source>
</evidence>
<feature type="transmembrane region" description="Helical" evidence="7">
    <location>
        <begin position="36"/>
        <end position="59"/>
    </location>
</feature>
<feature type="transmembrane region" description="Helical" evidence="7">
    <location>
        <begin position="71"/>
        <end position="89"/>
    </location>
</feature>
<evidence type="ECO:0000313" key="9">
    <source>
        <dbReference type="Proteomes" id="UP000325565"/>
    </source>
</evidence>
<keyword evidence="3" id="KW-1003">Cell membrane</keyword>
<feature type="transmembrane region" description="Helical" evidence="7">
    <location>
        <begin position="274"/>
        <end position="293"/>
    </location>
</feature>
<dbReference type="EMBL" id="CABVJB010000003">
    <property type="protein sequence ID" value="VVP84732.1"/>
    <property type="molecule type" value="Genomic_DNA"/>
</dbReference>
<dbReference type="PANTHER" id="PTHR32196">
    <property type="entry name" value="ABC TRANSPORTER PERMEASE PROTEIN YPHD-RELATED-RELATED"/>
    <property type="match status" value="1"/>
</dbReference>
<feature type="transmembrane region" description="Helical" evidence="7">
    <location>
        <begin position="299"/>
        <end position="317"/>
    </location>
</feature>
<comment type="similarity">
    <text evidence="2">Belongs to the binding-protein-dependent transport system permease family. AraH/RbsC subfamily.</text>
</comment>
<feature type="transmembrane region" description="Helical" evidence="7">
    <location>
        <begin position="213"/>
        <end position="233"/>
    </location>
</feature>
<dbReference type="CDD" id="cd06579">
    <property type="entry name" value="TM_PBP1_transp_AraH_like"/>
    <property type="match status" value="1"/>
</dbReference>
<evidence type="ECO:0000256" key="4">
    <source>
        <dbReference type="ARBA" id="ARBA00022692"/>
    </source>
</evidence>
<evidence type="ECO:0000256" key="1">
    <source>
        <dbReference type="ARBA" id="ARBA00004429"/>
    </source>
</evidence>
<sequence>MSHSQRLLAQYRYLAVPCALFFALAVLALLRTPNLFSFSGLAGAVLVATPLILCTLALTPTVMAGRGTVDLSVGPLMGFINVTLIAWLTKNGVTHPIAIFGWAMMVGVLWQIGQALIIIHVRVAPIIVTLSSYLILTGVNLLIMQRAGGLAPDWMMSWGAGISLLSPVSFVLLGAIALWFLFWRSAFHTHLRLTGADERMAYTAGVKIETVRIGAHILSGVFVGLAAVSYTALISSGDPTQGSTYTLQAVTALVLGGASLAGGRGGAIGSILGALNMFLIANLLATFNFGTISGSATKLAFGLILIISLLVNVLAVSRVPAR</sequence>
<dbReference type="InterPro" id="IPR001851">
    <property type="entry name" value="ABC_transp_permease"/>
</dbReference>
<dbReference type="GO" id="GO:0005886">
    <property type="term" value="C:plasma membrane"/>
    <property type="evidence" value="ECO:0007669"/>
    <property type="project" value="UniProtKB-SubCell"/>
</dbReference>
<organism evidence="8 9">
    <name type="scientific">Pseudomonas fluorescens</name>
    <dbReference type="NCBI Taxonomy" id="294"/>
    <lineage>
        <taxon>Bacteria</taxon>
        <taxon>Pseudomonadati</taxon>
        <taxon>Pseudomonadota</taxon>
        <taxon>Gammaproteobacteria</taxon>
        <taxon>Pseudomonadales</taxon>
        <taxon>Pseudomonadaceae</taxon>
        <taxon>Pseudomonas</taxon>
    </lineage>
</organism>
<keyword evidence="5 7" id="KW-1133">Transmembrane helix</keyword>
<evidence type="ECO:0000256" key="6">
    <source>
        <dbReference type="ARBA" id="ARBA00023136"/>
    </source>
</evidence>
<evidence type="ECO:0000256" key="5">
    <source>
        <dbReference type="ARBA" id="ARBA00022989"/>
    </source>
</evidence>
<dbReference type="Proteomes" id="UP000325565">
    <property type="component" value="Unassembled WGS sequence"/>
</dbReference>
<dbReference type="RefSeq" id="WP_154863231.1">
    <property type="nucleotide sequence ID" value="NZ_CABVJB010000003.1"/>
</dbReference>
<feature type="transmembrane region" description="Helical" evidence="7">
    <location>
        <begin position="245"/>
        <end position="262"/>
    </location>
</feature>
<dbReference type="AlphaFoldDB" id="A0A5E7SDE7"/>
<feature type="transmembrane region" description="Helical" evidence="7">
    <location>
        <begin position="12"/>
        <end position="30"/>
    </location>
</feature>
<evidence type="ECO:0000256" key="3">
    <source>
        <dbReference type="ARBA" id="ARBA00022475"/>
    </source>
</evidence>
<evidence type="ECO:0008006" key="10">
    <source>
        <dbReference type="Google" id="ProtNLM"/>
    </source>
</evidence>
<keyword evidence="4 7" id="KW-0812">Transmembrane</keyword>
<gene>
    <name evidence="8" type="ORF">PS922_02159</name>
</gene>
<proteinExistence type="inferred from homology"/>